<evidence type="ECO:0000313" key="1">
    <source>
        <dbReference type="EMBL" id="QRR02074.1"/>
    </source>
</evidence>
<dbReference type="EMBL" id="CP056775">
    <property type="protein sequence ID" value="QRR02074.1"/>
    <property type="molecule type" value="Genomic_DNA"/>
</dbReference>
<reference evidence="1 2" key="1">
    <citation type="submission" date="2020-06" db="EMBL/GenBank/DDBJ databases">
        <title>Dyadobacter sandarakinus sp. nov., isolated from the soil of the Arctic Yellow River Station.</title>
        <authorList>
            <person name="Zhang Y."/>
            <person name="Peng F."/>
        </authorList>
    </citation>
    <scope>NUCLEOTIDE SEQUENCE [LARGE SCALE GENOMIC DNA]</scope>
    <source>
        <strain evidence="1 2">Q3-56</strain>
    </source>
</reference>
<dbReference type="InterPro" id="IPR036163">
    <property type="entry name" value="HMA_dom_sf"/>
</dbReference>
<evidence type="ECO:0000313" key="2">
    <source>
        <dbReference type="Proteomes" id="UP000612680"/>
    </source>
</evidence>
<organism evidence="1 2">
    <name type="scientific">Dyadobacter sandarakinus</name>
    <dbReference type="NCBI Taxonomy" id="2747268"/>
    <lineage>
        <taxon>Bacteria</taxon>
        <taxon>Pseudomonadati</taxon>
        <taxon>Bacteroidota</taxon>
        <taxon>Cytophagia</taxon>
        <taxon>Cytophagales</taxon>
        <taxon>Spirosomataceae</taxon>
        <taxon>Dyadobacter</taxon>
    </lineage>
</organism>
<evidence type="ECO:0008006" key="3">
    <source>
        <dbReference type="Google" id="ProtNLM"/>
    </source>
</evidence>
<dbReference type="Proteomes" id="UP000612680">
    <property type="component" value="Chromosome"/>
</dbReference>
<dbReference type="RefSeq" id="WP_204656511.1">
    <property type="nucleotide sequence ID" value="NZ_CP056775.1"/>
</dbReference>
<dbReference type="SUPFAM" id="SSF55008">
    <property type="entry name" value="HMA, heavy metal-associated domain"/>
    <property type="match status" value="1"/>
</dbReference>
<name>A0ABX7I7K9_9BACT</name>
<keyword evidence="2" id="KW-1185">Reference proteome</keyword>
<accession>A0ABX7I7K9</accession>
<protein>
    <recommendedName>
        <fullName evidence="3">Copper chaperone CopZ</fullName>
    </recommendedName>
</protein>
<sequence length="69" mass="7610">METLKFKTNIKCGGCVDTISPFLNQDEAIKNWVVDLKSPDRVLQVETTHSAAEVTGILKKAGYTAQELN</sequence>
<dbReference type="Gene3D" id="3.30.70.100">
    <property type="match status" value="1"/>
</dbReference>
<gene>
    <name evidence="1" type="ORF">HWI92_14740</name>
</gene>
<proteinExistence type="predicted"/>